<evidence type="ECO:0000313" key="2">
    <source>
        <dbReference type="EMBL" id="SVB01281.1"/>
    </source>
</evidence>
<dbReference type="InterPro" id="IPR021301">
    <property type="entry name" value="DUF2779"/>
</dbReference>
<evidence type="ECO:0000259" key="1">
    <source>
        <dbReference type="Pfam" id="PF11074"/>
    </source>
</evidence>
<proteinExistence type="predicted"/>
<dbReference type="EMBL" id="UINC01025535">
    <property type="protein sequence ID" value="SVB01281.1"/>
    <property type="molecule type" value="Genomic_DNA"/>
</dbReference>
<name>A0A382AJ22_9ZZZZ</name>
<dbReference type="Pfam" id="PF11074">
    <property type="entry name" value="DUF2779"/>
    <property type="match status" value="1"/>
</dbReference>
<protein>
    <recommendedName>
        <fullName evidence="1">DUF2779 domain-containing protein</fullName>
    </recommendedName>
</protein>
<sequence length="564" mass="65382">MRKPPFYLTKSRFKTALECPTKLFYTDKENLYANQKSEDEFLMALAEGGFQVGELAKLYFPDGYDVKPLAYDESLAETAQQLKNHKIAIYEAAIQFDQFFIRVDVLNKNGSDVELIEVKAKSFDPADPDFTYKRNSFIRPGWRPYLFDVAFQTWVTRQAFPEWNITPYLMMADKTKVASVDGLNQLFRIRVVESDSGRKECEYIGTKDQELGDDILTKVDVTEYVEQIWDGKSVPDDKRLGDELLPFADRARKYAKYYKEDIKLGTPIGTHCKDCEFRTEAGSALQSGYEECWKEQVGSHFSVDEPHIFDIWDNRDKETLLHNKIYLIRDMKDGYSFSGKRGPRKDLQVLKVQNNDESEFIDPDLFLEMDRWTFPLHFIDFETSMVAIPFYAGKRPYEQLAFQFSCHTYYDTGSVTHSDWISAEAGEFPNYDFVKALKTVLDQDEGTVFRYAAHENTVLNQIRKQMIDEGNSELDELIDWIPTITIIDKDEPPPERAMVDMLQLVQNYYYQKDMGGSNSLKAVLPTIMNHSAFIKNKYAQPMSYGMNLRGEIVWQKNKNNGKAV</sequence>
<organism evidence="2">
    <name type="scientific">marine metagenome</name>
    <dbReference type="NCBI Taxonomy" id="408172"/>
    <lineage>
        <taxon>unclassified sequences</taxon>
        <taxon>metagenomes</taxon>
        <taxon>ecological metagenomes</taxon>
    </lineage>
</organism>
<gene>
    <name evidence="2" type="ORF">METZ01_LOCUS154135</name>
</gene>
<feature type="non-terminal residue" evidence="2">
    <location>
        <position position="564"/>
    </location>
</feature>
<feature type="domain" description="DUF2779" evidence="1">
    <location>
        <begin position="377"/>
        <end position="519"/>
    </location>
</feature>
<reference evidence="2" key="1">
    <citation type="submission" date="2018-05" db="EMBL/GenBank/DDBJ databases">
        <authorList>
            <person name="Lanie J.A."/>
            <person name="Ng W.-L."/>
            <person name="Kazmierczak K.M."/>
            <person name="Andrzejewski T.M."/>
            <person name="Davidsen T.M."/>
            <person name="Wayne K.J."/>
            <person name="Tettelin H."/>
            <person name="Glass J.I."/>
            <person name="Rusch D."/>
            <person name="Podicherti R."/>
            <person name="Tsui H.-C.T."/>
            <person name="Winkler M.E."/>
        </authorList>
    </citation>
    <scope>NUCLEOTIDE SEQUENCE</scope>
</reference>
<accession>A0A382AJ22</accession>
<dbReference type="AlphaFoldDB" id="A0A382AJ22"/>